<keyword evidence="3" id="KW-1185">Reference proteome</keyword>
<name>A0A8J3NXR6_9ACTN</name>
<accession>A0A8J3NXR6</accession>
<protein>
    <recommendedName>
        <fullName evidence="1">Xaa-Pro dipeptidyl-peptidase-like domain-containing protein</fullName>
    </recommendedName>
</protein>
<dbReference type="InterPro" id="IPR000383">
    <property type="entry name" value="Xaa-Pro-like_dom"/>
</dbReference>
<sequence length="307" mass="33372">MKKSVTFQSNGLDVKGDLYVPDDYQAGQKLPAIVVSHPFGGVKEQTAGLYAQKLCMKGNVTLAFDASYQGESAGEPRFLEDPFARAEDIRSAVSYLTTVDEVDPARIGALGICASGGYVPYTAATDQRIKAVATVSAADMGSLFRDGLGGNGDAELRDGLLTAAAQDRTDQAHGKPARLEHIVPDTPAEVTEDTPTLYAEGTDYYRTPRAQHPNAKNWYVVAGLDRIMAYDSYDHVDLISPRPLLMIAGAKADTKYFSEQAYAQAKEPKELYLIDGATHIDLYDKPEYVTPAVERLDAFFDKYLAPA</sequence>
<evidence type="ECO:0000313" key="3">
    <source>
        <dbReference type="Proteomes" id="UP000659904"/>
    </source>
</evidence>
<dbReference type="Gene3D" id="3.40.50.1820">
    <property type="entry name" value="alpha/beta hydrolase"/>
    <property type="match status" value="1"/>
</dbReference>
<dbReference type="PANTHER" id="PTHR47751">
    <property type="entry name" value="SUPERFAMILY HYDROLASE, PUTATIVE (AFU_ORTHOLOGUE AFUA_2G16580)-RELATED"/>
    <property type="match status" value="1"/>
</dbReference>
<dbReference type="InterPro" id="IPR051411">
    <property type="entry name" value="Polyketide_trans_af380"/>
</dbReference>
<evidence type="ECO:0000259" key="1">
    <source>
        <dbReference type="Pfam" id="PF02129"/>
    </source>
</evidence>
<dbReference type="Gene3D" id="1.10.10.800">
    <property type="match status" value="1"/>
</dbReference>
<dbReference type="Pfam" id="PF02129">
    <property type="entry name" value="Peptidase_S15"/>
    <property type="match status" value="1"/>
</dbReference>
<evidence type="ECO:0000313" key="2">
    <source>
        <dbReference type="EMBL" id="GIF95996.1"/>
    </source>
</evidence>
<dbReference type="AlphaFoldDB" id="A0A8J3NXR6"/>
<gene>
    <name evidence="2" type="ORF">Cci01nite_10900</name>
</gene>
<dbReference type="SUPFAM" id="SSF53474">
    <property type="entry name" value="alpha/beta-Hydrolases"/>
    <property type="match status" value="1"/>
</dbReference>
<proteinExistence type="predicted"/>
<dbReference type="GO" id="GO:0016787">
    <property type="term" value="F:hydrolase activity"/>
    <property type="evidence" value="ECO:0007669"/>
    <property type="project" value="InterPro"/>
</dbReference>
<dbReference type="EMBL" id="BONH01000002">
    <property type="protein sequence ID" value="GIF95996.1"/>
    <property type="molecule type" value="Genomic_DNA"/>
</dbReference>
<comment type="caution">
    <text evidence="2">The sequence shown here is derived from an EMBL/GenBank/DDBJ whole genome shotgun (WGS) entry which is preliminary data.</text>
</comment>
<dbReference type="Proteomes" id="UP000659904">
    <property type="component" value="Unassembled WGS sequence"/>
</dbReference>
<reference evidence="2 3" key="1">
    <citation type="submission" date="2021-01" db="EMBL/GenBank/DDBJ databases">
        <title>Whole genome shotgun sequence of Catellatospora citrea NBRC 14495.</title>
        <authorList>
            <person name="Komaki H."/>
            <person name="Tamura T."/>
        </authorList>
    </citation>
    <scope>NUCLEOTIDE SEQUENCE [LARGE SCALE GENOMIC DNA]</scope>
    <source>
        <strain evidence="2 3">NBRC 14495</strain>
    </source>
</reference>
<feature type="domain" description="Xaa-Pro dipeptidyl-peptidase-like" evidence="1">
    <location>
        <begin position="11"/>
        <end position="219"/>
    </location>
</feature>
<dbReference type="PANTHER" id="PTHR47751:SF1">
    <property type="entry name" value="SUPERFAMILY HYDROLASE, PUTATIVE (AFU_ORTHOLOGUE AFUA_2G16580)-RELATED"/>
    <property type="match status" value="1"/>
</dbReference>
<dbReference type="InterPro" id="IPR029058">
    <property type="entry name" value="AB_hydrolase_fold"/>
</dbReference>
<dbReference type="RefSeq" id="WP_120320918.1">
    <property type="nucleotide sequence ID" value="NZ_BONH01000002.1"/>
</dbReference>
<organism evidence="2 3">
    <name type="scientific">Catellatospora citrea</name>
    <dbReference type="NCBI Taxonomy" id="53366"/>
    <lineage>
        <taxon>Bacteria</taxon>
        <taxon>Bacillati</taxon>
        <taxon>Actinomycetota</taxon>
        <taxon>Actinomycetes</taxon>
        <taxon>Micromonosporales</taxon>
        <taxon>Micromonosporaceae</taxon>
        <taxon>Catellatospora</taxon>
    </lineage>
</organism>